<accession>A0A976XGR4</accession>
<dbReference type="Proteomes" id="UP001064154">
    <property type="component" value="Genome"/>
</dbReference>
<protein>
    <submittedName>
        <fullName evidence="1">Virion structural protein</fullName>
    </submittedName>
</protein>
<sequence length="569" mass="63587">MAGRLGTFLAAQSFEYGSVNANISEEVNENTAAEYNPAFYDTKDDGIYGGRSFYRIQQANRWSIVGNEQANFFRDFYFRIHVQPLRLDLQTVASSQTREISVWNAYPYTFAQLNDILVSNPLGIEISGQATPYSMPPLKELTYDVTIGTSGPPNINVEIQFDFSNVDNPLPILVTGTRAVKFDIIPETPVTEEWEWLTNNITAVDGTEQRIALRGELPRVTESLKVIFDDQSKLRKFYADLLSCVGRLWIPEFQYATRITAASATGTFQLYFDDAQTDVRPGEYVLIQTPLTAALVEIDVLNASGATVTSALLFDIPAGSLIMPGSPALLDDASKLSRYAVNEVGETTLNAKMIRQRTQLQRPGSTTVLPTFLGEPVMDKRPLADELVDDAVYTGQQAIDNSTGLPDIISRWDYSRIGGPRSFKVNRIKRPEEMDYWKAVLAYARGAVRKFWMPTYRPDMRVIVQPSDASATFTIEGVEYAEKIYQIKTHRYIEIETASGIHRTKVIGATVFDSATVILFDPALPTGAGWTNIKRVSYLLPVRLGEDKVTWKHYGLESLLQLSIVTAEP</sequence>
<gene>
    <name evidence="1" type="ORF">IVIADoCa1_18</name>
</gene>
<proteinExistence type="predicted"/>
<evidence type="ECO:0000313" key="1">
    <source>
        <dbReference type="EMBL" id="UVB02941.1"/>
    </source>
</evidence>
<keyword evidence="2" id="KW-1185">Reference proteome</keyword>
<reference evidence="1" key="1">
    <citation type="submission" date="2022-06" db="EMBL/GenBank/DDBJ databases">
        <title>Comparative analysis of new lytic phages for the biological control of phytopathogenic Xanthomonas spp.</title>
        <authorList>
            <person name="Domingo-Calap M.L."/>
            <person name="Bernabeu-Gimeno M."/>
            <person name="Aure C.M."/>
            <person name="Marco-Noales E."/>
            <person name="Domingo-Calap P."/>
        </authorList>
    </citation>
    <scope>NUCLEOTIDE SEQUENCE</scope>
</reference>
<organism evidence="1 2">
    <name type="scientific">Xanthomonas phage vB_Xar_IVIA-DoCa1</name>
    <dbReference type="NCBI Taxonomy" id="2970490"/>
    <lineage>
        <taxon>Viruses</taxon>
        <taxon>Duplodnaviria</taxon>
        <taxon>Heunggongvirae</taxon>
        <taxon>Uroviricota</taxon>
        <taxon>Caudoviricetes</taxon>
        <taxon>Jondennisvirinae</taxon>
        <taxon>Septimatrevirus</taxon>
        <taxon>Septimatrevirus DoCa1</taxon>
    </lineage>
</organism>
<name>A0A976XGR4_9CAUD</name>
<evidence type="ECO:0000313" key="2">
    <source>
        <dbReference type="Proteomes" id="UP001064154"/>
    </source>
</evidence>
<dbReference type="EMBL" id="ON911538">
    <property type="protein sequence ID" value="UVB02941.1"/>
    <property type="molecule type" value="Genomic_DNA"/>
</dbReference>